<reference evidence="3" key="1">
    <citation type="submission" date="2017-09" db="EMBL/GenBank/DDBJ databases">
        <title>Depth-based differentiation of microbial function through sediment-hosted aquifers and enrichment of novel symbionts in the deep terrestrial subsurface.</title>
        <authorList>
            <person name="Probst A.J."/>
            <person name="Ladd B."/>
            <person name="Jarett J.K."/>
            <person name="Geller-Mcgrath D.E."/>
            <person name="Sieber C.M.K."/>
            <person name="Emerson J.B."/>
            <person name="Anantharaman K."/>
            <person name="Thomas B.C."/>
            <person name="Malmstrom R."/>
            <person name="Stieglmeier M."/>
            <person name="Klingl A."/>
            <person name="Woyke T."/>
            <person name="Ryan C.M."/>
            <person name="Banfield J.F."/>
        </authorList>
    </citation>
    <scope>NUCLEOTIDE SEQUENCE [LARGE SCALE GENOMIC DNA]</scope>
</reference>
<sequence>MDLYLKNNKTTIIITALILIAAVIWFLSMINANNGVPPVGTIAARPDVHNEKNELTGAKLKEKISKDLLDDIKLMQSKNPHDFTKGLTGRALRQFQTAYEKDFDGGKIRVRVYKTIDVKVIGMQFGVPEAIYKFTDNSYYIDTKTRQPVSQPLNVKREWALGLAKDAGGHWKVSLIMGAARNSKHP</sequence>
<evidence type="ECO:0000313" key="3">
    <source>
        <dbReference type="Proteomes" id="UP000230956"/>
    </source>
</evidence>
<gene>
    <name evidence="2" type="ORF">COY37_00010</name>
</gene>
<accession>A0A2M7TBV5</accession>
<dbReference type="RefSeq" id="WP_286679001.1">
    <property type="nucleotide sequence ID" value="NZ_MNXI01000120.1"/>
</dbReference>
<evidence type="ECO:0000313" key="2">
    <source>
        <dbReference type="EMBL" id="PIZ42704.1"/>
    </source>
</evidence>
<evidence type="ECO:0000256" key="1">
    <source>
        <dbReference type="SAM" id="Phobius"/>
    </source>
</evidence>
<organism evidence="2 3">
    <name type="scientific">Candidatus Aquicultor secundus</name>
    <dbReference type="NCBI Taxonomy" id="1973895"/>
    <lineage>
        <taxon>Bacteria</taxon>
        <taxon>Bacillati</taxon>
        <taxon>Actinomycetota</taxon>
        <taxon>Candidatus Aquicultoria</taxon>
        <taxon>Candidatus Aquicultorales</taxon>
        <taxon>Candidatus Aquicultoraceae</taxon>
        <taxon>Candidatus Aquicultor</taxon>
    </lineage>
</organism>
<feature type="transmembrane region" description="Helical" evidence="1">
    <location>
        <begin position="12"/>
        <end position="30"/>
    </location>
</feature>
<comment type="caution">
    <text evidence="2">The sequence shown here is derived from an EMBL/GenBank/DDBJ whole genome shotgun (WGS) entry which is preliminary data.</text>
</comment>
<proteinExistence type="predicted"/>
<name>A0A2M7TBV5_9ACTN</name>
<keyword evidence="1" id="KW-1133">Transmembrane helix</keyword>
<dbReference type="EMBL" id="PFNG01000001">
    <property type="protein sequence ID" value="PIZ42704.1"/>
    <property type="molecule type" value="Genomic_DNA"/>
</dbReference>
<dbReference type="Proteomes" id="UP000230956">
    <property type="component" value="Unassembled WGS sequence"/>
</dbReference>
<protein>
    <submittedName>
        <fullName evidence="2">Uncharacterized protein</fullName>
    </submittedName>
</protein>
<keyword evidence="1" id="KW-0812">Transmembrane</keyword>
<dbReference type="AlphaFoldDB" id="A0A2M7TBV5"/>
<keyword evidence="1" id="KW-0472">Membrane</keyword>